<gene>
    <name evidence="1" type="ORF">GDO81_000115</name>
</gene>
<proteinExistence type="predicted"/>
<organism evidence="1 2">
    <name type="scientific">Engystomops pustulosus</name>
    <name type="common">Tungara frog</name>
    <name type="synonym">Physalaemus pustulosus</name>
    <dbReference type="NCBI Taxonomy" id="76066"/>
    <lineage>
        <taxon>Eukaryota</taxon>
        <taxon>Metazoa</taxon>
        <taxon>Chordata</taxon>
        <taxon>Craniata</taxon>
        <taxon>Vertebrata</taxon>
        <taxon>Euteleostomi</taxon>
        <taxon>Amphibia</taxon>
        <taxon>Batrachia</taxon>
        <taxon>Anura</taxon>
        <taxon>Neobatrachia</taxon>
        <taxon>Hyloidea</taxon>
        <taxon>Leptodactylidae</taxon>
        <taxon>Leiuperinae</taxon>
        <taxon>Engystomops</taxon>
    </lineage>
</organism>
<reference evidence="1" key="1">
    <citation type="thesis" date="2020" institute="ProQuest LLC" country="789 East Eisenhower Parkway, Ann Arbor, MI, USA">
        <title>Comparative Genomics and Chromosome Evolution.</title>
        <authorList>
            <person name="Mudd A.B."/>
        </authorList>
    </citation>
    <scope>NUCLEOTIDE SEQUENCE</scope>
    <source>
        <strain evidence="1">237g6f4</strain>
        <tissue evidence="1">Blood</tissue>
    </source>
</reference>
<dbReference type="AlphaFoldDB" id="A0AAV7D372"/>
<keyword evidence="2" id="KW-1185">Reference proteome</keyword>
<evidence type="ECO:0000313" key="2">
    <source>
        <dbReference type="Proteomes" id="UP000824782"/>
    </source>
</evidence>
<protein>
    <recommendedName>
        <fullName evidence="3">LSM domain-containing protein</fullName>
    </recommendedName>
</protein>
<dbReference type="EMBL" id="WNYA01000001">
    <property type="protein sequence ID" value="KAG8591291.1"/>
    <property type="molecule type" value="Genomic_DNA"/>
</dbReference>
<evidence type="ECO:0000313" key="1">
    <source>
        <dbReference type="EMBL" id="KAG8591291.1"/>
    </source>
</evidence>
<evidence type="ECO:0008006" key="3">
    <source>
        <dbReference type="Google" id="ProtNLM"/>
    </source>
</evidence>
<sequence>MDSSRMRRIDFTFLSRVIGKTLTVTMVNGQFRGTLIHVDHGQAILLSKVKDLSTNITMSGVHLFHAPDILHVELHIDKKKEPGPEMHLEDQDVLSERVNVNPLQMGQKALEVKGTGATSYLENMHVIEAAGKDCAVYTMHYYV</sequence>
<dbReference type="Proteomes" id="UP000824782">
    <property type="component" value="Unassembled WGS sequence"/>
</dbReference>
<name>A0AAV7D372_ENGPU</name>
<accession>A0AAV7D372</accession>
<comment type="caution">
    <text evidence="1">The sequence shown here is derived from an EMBL/GenBank/DDBJ whole genome shotgun (WGS) entry which is preliminary data.</text>
</comment>